<keyword evidence="9 11" id="KW-0464">Manganese</keyword>
<dbReference type="PANTHER" id="PTHR12439:SF42">
    <property type="entry name" value="ENDORIBONUCLEASE-RELATED"/>
    <property type="match status" value="1"/>
</dbReference>
<evidence type="ECO:0000256" key="7">
    <source>
        <dbReference type="ARBA" id="ARBA00022801"/>
    </source>
</evidence>
<evidence type="ECO:0000256" key="8">
    <source>
        <dbReference type="ARBA" id="ARBA00022884"/>
    </source>
</evidence>
<evidence type="ECO:0000313" key="15">
    <source>
        <dbReference type="WBParaSite" id="SMUV_0000816901-mRNA-1"/>
    </source>
</evidence>
<reference evidence="15" key="1">
    <citation type="submission" date="2017-02" db="UniProtKB">
        <authorList>
            <consortium name="WormBaseParasite"/>
        </authorList>
    </citation>
    <scope>IDENTIFICATION</scope>
</reference>
<evidence type="ECO:0000256" key="12">
    <source>
        <dbReference type="SAM" id="MobiDB-lite"/>
    </source>
</evidence>
<evidence type="ECO:0000256" key="9">
    <source>
        <dbReference type="ARBA" id="ARBA00023211"/>
    </source>
</evidence>
<comment type="similarity">
    <text evidence="2 11">Belongs to the ENDOU family.</text>
</comment>
<keyword evidence="10" id="KW-0456">Lyase</keyword>
<dbReference type="WBParaSite" id="SMUV_0000816901-mRNA-1">
    <property type="protein sequence ID" value="SMUV_0000816901-mRNA-1"/>
    <property type="gene ID" value="SMUV_0000816901"/>
</dbReference>
<feature type="signal peptide" evidence="11">
    <location>
        <begin position="1"/>
        <end position="16"/>
    </location>
</feature>
<dbReference type="InterPro" id="IPR018998">
    <property type="entry name" value="EndoU_C"/>
</dbReference>
<keyword evidence="7 11" id="KW-0378">Hydrolase</keyword>
<dbReference type="Proteomes" id="UP000046393">
    <property type="component" value="Unplaced"/>
</dbReference>
<dbReference type="PROSITE" id="PS51959">
    <property type="entry name" value="ENDOU"/>
    <property type="match status" value="3"/>
</dbReference>
<protein>
    <submittedName>
        <fullName evidence="15">Endoribonuclease</fullName>
    </submittedName>
</protein>
<dbReference type="SUPFAM" id="SSF142877">
    <property type="entry name" value="EndoU-like"/>
    <property type="match status" value="3"/>
</dbReference>
<dbReference type="InterPro" id="IPR037227">
    <property type="entry name" value="EndoU-like"/>
</dbReference>
<sequence length="779" mass="88306">MMRLLILLLLCVTLQARSWQSRIAADDVKSILSEIAQKDVNGGGEDEVVTNFQNMASHKIFSHDNAAKPLFTSVSDRIKGSDTMKAFETLQALYTVPEIGEADENSDARVAAANSFLDEVMKTDVMTTAMNFLSKAGLAAGDAAGFKKQLFDLWFTSFSRSTVVDSSSFESVFIGETHSGDVHGLNYWYRFYLLEQANQVNYHGYFTREKGVQVELQFAWGEEHALMDSFLLGTSPEFDMAAYTICALADIGDCTFTRFGQPVDLTVKTLMTPMGVKVIDSVYPSQNGETPSEPVTKKPTTKKPAPSGDDSKLQKAVDEMRANDVDKPTDYQLNWGKPRSGQKDVTTTPLYTSLNEDIFKRPIYKALNQMYDAEVFSPDVCVKEPDMTGFRKQYIMNVFKAFTNTTVFQIAFKYLQDVGVAKDWASFEPKLWTLWMGTYSRCSGTLGSSGFEHVFSGEWKSSKVDGQHCWVKYYRHEKKGEINYHGYISYDDQLTGTFQYTWERYLKNVGGFNTGTSPGQTESLQKLIEEMRAEDIDKPVNYSLNWGNRRYGTTDMSPLPLFSRLDEELFKKPVYKLLINAFDSDLFTPNVCIEESDMSGFKRAQLLRIFNVFTNTSVFQTVFNYLQGEGYASTWQEFMPKLWALWMGTYSRCYGIFGSSGFEHVFFGEWKGRKVSGQHSWIKYYTLEKKGEINYHGYISHYADLIGTIQYTWLYNIKKIGGFFTGTSPAFDFALYTVCALARPGKGNCVFQIDGYIISVVTYTERCQQGICLLTAYSS</sequence>
<feature type="compositionally biased region" description="Low complexity" evidence="12">
    <location>
        <begin position="290"/>
        <end position="304"/>
    </location>
</feature>
<dbReference type="CDD" id="cd21159">
    <property type="entry name" value="XendoU"/>
    <property type="match status" value="3"/>
</dbReference>
<feature type="domain" description="EndoU" evidence="13">
    <location>
        <begin position="24"/>
        <end position="288"/>
    </location>
</feature>
<accession>A0A0N5ATK8</accession>
<keyword evidence="14" id="KW-1185">Reference proteome</keyword>
<dbReference type="GO" id="GO:0016787">
    <property type="term" value="F:hydrolase activity"/>
    <property type="evidence" value="ECO:0007669"/>
    <property type="project" value="UniProtKB-KW"/>
</dbReference>
<feature type="chain" id="PRO_5026380089" evidence="11">
    <location>
        <begin position="17"/>
        <end position="779"/>
    </location>
</feature>
<organism evidence="14 15">
    <name type="scientific">Syphacia muris</name>
    <dbReference type="NCBI Taxonomy" id="451379"/>
    <lineage>
        <taxon>Eukaryota</taxon>
        <taxon>Metazoa</taxon>
        <taxon>Ecdysozoa</taxon>
        <taxon>Nematoda</taxon>
        <taxon>Chromadorea</taxon>
        <taxon>Rhabditida</taxon>
        <taxon>Spirurina</taxon>
        <taxon>Oxyuridomorpha</taxon>
        <taxon>Oxyuroidea</taxon>
        <taxon>Oxyuridae</taxon>
        <taxon>Syphacia</taxon>
    </lineage>
</organism>
<dbReference type="GO" id="GO:0046872">
    <property type="term" value="F:metal ion binding"/>
    <property type="evidence" value="ECO:0007669"/>
    <property type="project" value="UniProtKB-UniRule"/>
</dbReference>
<dbReference type="GO" id="GO:0004521">
    <property type="term" value="F:RNA endonuclease activity"/>
    <property type="evidence" value="ECO:0007669"/>
    <property type="project" value="UniProtKB-UniRule"/>
</dbReference>
<keyword evidence="4 11" id="KW-0540">Nuclease</keyword>
<keyword evidence="5 11" id="KW-0479">Metal-binding</keyword>
<evidence type="ECO:0000313" key="14">
    <source>
        <dbReference type="Proteomes" id="UP000046393"/>
    </source>
</evidence>
<dbReference type="PANTHER" id="PTHR12439">
    <property type="entry name" value="PLACENTAL PROTEIN 11-RELATED"/>
    <property type="match status" value="1"/>
</dbReference>
<comment type="cofactor">
    <cofactor evidence="1 11">
        <name>Mn(2+)</name>
        <dbReference type="ChEBI" id="CHEBI:29035"/>
    </cofactor>
</comment>
<comment type="subunit">
    <text evidence="3 11">Monomer.</text>
</comment>
<dbReference type="Pfam" id="PF09412">
    <property type="entry name" value="XendoU"/>
    <property type="match status" value="3"/>
</dbReference>
<evidence type="ECO:0000256" key="6">
    <source>
        <dbReference type="ARBA" id="ARBA00022759"/>
    </source>
</evidence>
<evidence type="ECO:0000256" key="3">
    <source>
        <dbReference type="ARBA" id="ARBA00011245"/>
    </source>
</evidence>
<evidence type="ECO:0000256" key="1">
    <source>
        <dbReference type="ARBA" id="ARBA00001936"/>
    </source>
</evidence>
<evidence type="ECO:0000256" key="4">
    <source>
        <dbReference type="ARBA" id="ARBA00022722"/>
    </source>
</evidence>
<keyword evidence="6 11" id="KW-0255">Endonuclease</keyword>
<evidence type="ECO:0000256" key="2">
    <source>
        <dbReference type="ARBA" id="ARBA00010168"/>
    </source>
</evidence>
<proteinExistence type="inferred from homology"/>
<evidence type="ECO:0000256" key="10">
    <source>
        <dbReference type="ARBA" id="ARBA00023239"/>
    </source>
</evidence>
<dbReference type="AlphaFoldDB" id="A0A0N5ATK8"/>
<feature type="domain" description="EndoU" evidence="13">
    <location>
        <begin position="309"/>
        <end position="518"/>
    </location>
</feature>
<feature type="domain" description="EndoU" evidence="13">
    <location>
        <begin position="520"/>
        <end position="779"/>
    </location>
</feature>
<keyword evidence="8 11" id="KW-0694">RNA-binding</keyword>
<evidence type="ECO:0000256" key="11">
    <source>
        <dbReference type="RuleBase" id="RU367085"/>
    </source>
</evidence>
<evidence type="ECO:0000256" key="5">
    <source>
        <dbReference type="ARBA" id="ARBA00022723"/>
    </source>
</evidence>
<dbReference type="GO" id="GO:0016829">
    <property type="term" value="F:lyase activity"/>
    <property type="evidence" value="ECO:0007669"/>
    <property type="project" value="UniProtKB-KW"/>
</dbReference>
<evidence type="ECO:0000259" key="13">
    <source>
        <dbReference type="PROSITE" id="PS51959"/>
    </source>
</evidence>
<keyword evidence="11" id="KW-0732">Signal</keyword>
<name>A0A0N5ATK8_9BILA</name>
<feature type="region of interest" description="Disordered" evidence="12">
    <location>
        <begin position="282"/>
        <end position="314"/>
    </location>
</feature>
<dbReference type="InterPro" id="IPR039787">
    <property type="entry name" value="ENDOU"/>
</dbReference>
<dbReference type="GO" id="GO:0003723">
    <property type="term" value="F:RNA binding"/>
    <property type="evidence" value="ECO:0007669"/>
    <property type="project" value="UniProtKB-UniRule"/>
</dbReference>